<dbReference type="AlphaFoldDB" id="A0A3S4UV51"/>
<evidence type="ECO:0000256" key="2">
    <source>
        <dbReference type="SAM" id="SignalP"/>
    </source>
</evidence>
<organism evidence="4 6">
    <name type="scientific">Kaistella antarctica</name>
    <dbReference type="NCBI Taxonomy" id="266748"/>
    <lineage>
        <taxon>Bacteria</taxon>
        <taxon>Pseudomonadati</taxon>
        <taxon>Bacteroidota</taxon>
        <taxon>Flavobacteriia</taxon>
        <taxon>Flavobacteriales</taxon>
        <taxon>Weeksellaceae</taxon>
        <taxon>Chryseobacterium group</taxon>
        <taxon>Kaistella</taxon>
    </lineage>
</organism>
<dbReference type="EMBL" id="LR134441">
    <property type="protein sequence ID" value="VEH96008.1"/>
    <property type="molecule type" value="Genomic_DNA"/>
</dbReference>
<evidence type="ECO:0000313" key="6">
    <source>
        <dbReference type="Proteomes" id="UP000270036"/>
    </source>
</evidence>
<accession>A0A3S4UV51</accession>
<dbReference type="Proteomes" id="UP000028349">
    <property type="component" value="Unassembled WGS sequence"/>
</dbReference>
<gene>
    <name evidence="3" type="ORF">HY04_01610</name>
    <name evidence="4" type="ORF">NCTC13489_00303</name>
</gene>
<sequence>MIKISSVLFILLSSFLFGQNAAQLESQRVAEQNYKMQVSNGAYEKAIDEMSNSVRKSSREKINQIDDDFEFNFAEKTKIESKINSILEKKNAVKNKLSKAKSDIDKNDFLQKLDSLNIDLEKLKSKLAQNEAELKILQESYRNLTK</sequence>
<dbReference type="RefSeq" id="WP_034716477.1">
    <property type="nucleotide sequence ID" value="NZ_FOIX01000002.1"/>
</dbReference>
<name>A0A3S4UV51_9FLAO</name>
<dbReference type="OrthoDB" id="9962047at2"/>
<dbReference type="KEGG" id="cant:NCTC13489_00303"/>
<keyword evidence="2" id="KW-0732">Signal</keyword>
<feature type="signal peptide" evidence="2">
    <location>
        <begin position="1"/>
        <end position="21"/>
    </location>
</feature>
<feature type="chain" id="PRO_5018521980" evidence="2">
    <location>
        <begin position="22"/>
        <end position="146"/>
    </location>
</feature>
<protein>
    <submittedName>
        <fullName evidence="4">Uncharacterized protein</fullName>
    </submittedName>
</protein>
<feature type="coiled-coil region" evidence="1">
    <location>
        <begin position="83"/>
        <end position="140"/>
    </location>
</feature>
<reference evidence="3 5" key="1">
    <citation type="submission" date="2014-07" db="EMBL/GenBank/DDBJ databases">
        <authorList>
            <person name="Pisani N.G."/>
            <person name="Newman J.D."/>
        </authorList>
    </citation>
    <scope>NUCLEOTIDE SEQUENCE [LARGE SCALE GENOMIC DNA]</scope>
    <source>
        <strain evidence="3 5">LMG 24720</strain>
    </source>
</reference>
<evidence type="ECO:0000256" key="1">
    <source>
        <dbReference type="SAM" id="Coils"/>
    </source>
</evidence>
<evidence type="ECO:0000313" key="4">
    <source>
        <dbReference type="EMBL" id="VEH96008.1"/>
    </source>
</evidence>
<dbReference type="EMBL" id="JPEP01000001">
    <property type="protein sequence ID" value="KEY19945.1"/>
    <property type="molecule type" value="Genomic_DNA"/>
</dbReference>
<dbReference type="Proteomes" id="UP000270036">
    <property type="component" value="Chromosome"/>
</dbReference>
<reference evidence="4 6" key="2">
    <citation type="submission" date="2018-12" db="EMBL/GenBank/DDBJ databases">
        <authorList>
            <consortium name="Pathogen Informatics"/>
        </authorList>
    </citation>
    <scope>NUCLEOTIDE SEQUENCE [LARGE SCALE GENOMIC DNA]</scope>
    <source>
        <strain evidence="4 6">NCTC13489</strain>
    </source>
</reference>
<proteinExistence type="predicted"/>
<evidence type="ECO:0000313" key="3">
    <source>
        <dbReference type="EMBL" id="KEY19945.1"/>
    </source>
</evidence>
<keyword evidence="5" id="KW-1185">Reference proteome</keyword>
<dbReference type="STRING" id="266748.HY04_01610"/>
<evidence type="ECO:0000313" key="5">
    <source>
        <dbReference type="Proteomes" id="UP000028349"/>
    </source>
</evidence>
<keyword evidence="1" id="KW-0175">Coiled coil</keyword>